<gene>
    <name evidence="3" type="ORF">GCM10023346_40700</name>
</gene>
<keyword evidence="1" id="KW-0472">Membrane</keyword>
<feature type="transmembrane region" description="Helical" evidence="1">
    <location>
        <begin position="101"/>
        <end position="121"/>
    </location>
</feature>
<feature type="transmembrane region" description="Helical" evidence="1">
    <location>
        <begin position="51"/>
        <end position="70"/>
    </location>
</feature>
<evidence type="ECO:0000256" key="1">
    <source>
        <dbReference type="SAM" id="Phobius"/>
    </source>
</evidence>
<feature type="transmembrane region" description="Helical" evidence="1">
    <location>
        <begin position="77"/>
        <end position="95"/>
    </location>
</feature>
<name>A0ABP9SNW2_9MICC</name>
<accession>A0ABP9SNW2</accession>
<dbReference type="EMBL" id="BAABKK010000030">
    <property type="protein sequence ID" value="GAA5199884.1"/>
    <property type="molecule type" value="Genomic_DNA"/>
</dbReference>
<proteinExistence type="predicted"/>
<evidence type="ECO:0000313" key="4">
    <source>
        <dbReference type="Proteomes" id="UP001500200"/>
    </source>
</evidence>
<keyword evidence="1" id="KW-1133">Transmembrane helix</keyword>
<keyword evidence="1" id="KW-0812">Transmembrane</keyword>
<comment type="caution">
    <text evidence="3">The sequence shown here is derived from an EMBL/GenBank/DDBJ whole genome shotgun (WGS) entry which is preliminary data.</text>
</comment>
<dbReference type="Pfam" id="PF03779">
    <property type="entry name" value="SPW"/>
    <property type="match status" value="1"/>
</dbReference>
<feature type="domain" description="SPW repeat-containing integral membrane" evidence="2">
    <location>
        <begin position="24"/>
        <end position="117"/>
    </location>
</feature>
<keyword evidence="4" id="KW-1185">Reference proteome</keyword>
<protein>
    <submittedName>
        <fullName evidence="3">SPW repeat protein</fullName>
    </submittedName>
</protein>
<sequence length="137" mass="14790">MTSEERRGAVRITEVVSMKKWTRWQDWVTVAAGLYAALSVIWTTAAGSSAALMVVFGALLVVSGVINLAMPGTPAMEWIQAAFGALLFLSPWFGSYTMQTGVAWTSWITGLVALVVTATAIKPSTEEHRHHTVSPSH</sequence>
<evidence type="ECO:0000259" key="2">
    <source>
        <dbReference type="Pfam" id="PF03779"/>
    </source>
</evidence>
<dbReference type="Proteomes" id="UP001500200">
    <property type="component" value="Unassembled WGS sequence"/>
</dbReference>
<organism evidence="3 4">
    <name type="scientific">Arthrobacter gyeryongensis</name>
    <dbReference type="NCBI Taxonomy" id="1650592"/>
    <lineage>
        <taxon>Bacteria</taxon>
        <taxon>Bacillati</taxon>
        <taxon>Actinomycetota</taxon>
        <taxon>Actinomycetes</taxon>
        <taxon>Micrococcales</taxon>
        <taxon>Micrococcaceae</taxon>
        <taxon>Arthrobacter</taxon>
    </lineage>
</organism>
<reference evidence="4" key="1">
    <citation type="journal article" date="2019" name="Int. J. Syst. Evol. Microbiol.">
        <title>The Global Catalogue of Microorganisms (GCM) 10K type strain sequencing project: providing services to taxonomists for standard genome sequencing and annotation.</title>
        <authorList>
            <consortium name="The Broad Institute Genomics Platform"/>
            <consortium name="The Broad Institute Genome Sequencing Center for Infectious Disease"/>
            <person name="Wu L."/>
            <person name="Ma J."/>
        </authorList>
    </citation>
    <scope>NUCLEOTIDE SEQUENCE [LARGE SCALE GENOMIC DNA]</scope>
    <source>
        <strain evidence="4">JCM 18514</strain>
    </source>
</reference>
<feature type="transmembrane region" description="Helical" evidence="1">
    <location>
        <begin position="27"/>
        <end position="45"/>
    </location>
</feature>
<evidence type="ECO:0000313" key="3">
    <source>
        <dbReference type="EMBL" id="GAA5199884.1"/>
    </source>
</evidence>
<dbReference type="InterPro" id="IPR005530">
    <property type="entry name" value="SPW"/>
</dbReference>